<evidence type="ECO:0000313" key="12">
    <source>
        <dbReference type="EMBL" id="ETW93947.1"/>
    </source>
</evidence>
<keyword evidence="6 11" id="KW-0547">Nucleotide-binding</keyword>
<evidence type="ECO:0000256" key="4">
    <source>
        <dbReference type="ARBA" id="ARBA00022679"/>
    </source>
</evidence>
<dbReference type="GO" id="GO:0009229">
    <property type="term" value="P:thiamine diphosphate biosynthetic process"/>
    <property type="evidence" value="ECO:0007669"/>
    <property type="project" value="UniProtKB-UniRule"/>
</dbReference>
<keyword evidence="10 11" id="KW-0784">Thiamine biosynthesis</keyword>
<evidence type="ECO:0000256" key="9">
    <source>
        <dbReference type="ARBA" id="ARBA00022842"/>
    </source>
</evidence>
<feature type="binding site" evidence="11">
    <location>
        <position position="199"/>
    </location>
    <ligand>
        <name>substrate</name>
    </ligand>
</feature>
<dbReference type="SUPFAM" id="SSF53613">
    <property type="entry name" value="Ribokinase-like"/>
    <property type="match status" value="1"/>
</dbReference>
<evidence type="ECO:0000256" key="3">
    <source>
        <dbReference type="ARBA" id="ARBA00004868"/>
    </source>
</evidence>
<dbReference type="AlphaFoldDB" id="W4L7D4"/>
<comment type="caution">
    <text evidence="12">The sequence shown here is derived from an EMBL/GenBank/DDBJ whole genome shotgun (WGS) entry which is preliminary data.</text>
</comment>
<dbReference type="CDD" id="cd01170">
    <property type="entry name" value="THZ_kinase"/>
    <property type="match status" value="1"/>
</dbReference>
<keyword evidence="13" id="KW-1185">Reference proteome</keyword>
<dbReference type="NCBIfam" id="TIGR00694">
    <property type="entry name" value="thiM"/>
    <property type="match status" value="1"/>
</dbReference>
<comment type="cofactor">
    <cofactor evidence="2 11">
        <name>Mg(2+)</name>
        <dbReference type="ChEBI" id="CHEBI:18420"/>
    </cofactor>
</comment>
<accession>W4L7D4</accession>
<reference evidence="12 13" key="1">
    <citation type="journal article" date="2014" name="Nature">
        <title>An environmental bacterial taxon with a large and distinct metabolic repertoire.</title>
        <authorList>
            <person name="Wilson M.C."/>
            <person name="Mori T."/>
            <person name="Ruckert C."/>
            <person name="Uria A.R."/>
            <person name="Helf M.J."/>
            <person name="Takada K."/>
            <person name="Gernert C."/>
            <person name="Steffens U.A."/>
            <person name="Heycke N."/>
            <person name="Schmitt S."/>
            <person name="Rinke C."/>
            <person name="Helfrich E.J."/>
            <person name="Brachmann A.O."/>
            <person name="Gurgui C."/>
            <person name="Wakimoto T."/>
            <person name="Kracht M."/>
            <person name="Crusemann M."/>
            <person name="Hentschel U."/>
            <person name="Abe I."/>
            <person name="Matsunaga S."/>
            <person name="Kalinowski J."/>
            <person name="Takeyama H."/>
            <person name="Piel J."/>
        </authorList>
    </citation>
    <scope>NUCLEOTIDE SEQUENCE [LARGE SCALE GENOMIC DNA]</scope>
    <source>
        <strain evidence="13">TSY1</strain>
    </source>
</reference>
<evidence type="ECO:0000256" key="11">
    <source>
        <dbReference type="HAMAP-Rule" id="MF_00228"/>
    </source>
</evidence>
<evidence type="ECO:0000256" key="8">
    <source>
        <dbReference type="ARBA" id="ARBA00022840"/>
    </source>
</evidence>
<evidence type="ECO:0000256" key="7">
    <source>
        <dbReference type="ARBA" id="ARBA00022777"/>
    </source>
</evidence>
<dbReference type="HAMAP" id="MF_00228">
    <property type="entry name" value="Thz_kinase"/>
    <property type="match status" value="1"/>
</dbReference>
<organism evidence="12 13">
    <name type="scientific">Entotheonella factor</name>
    <dbReference type="NCBI Taxonomy" id="1429438"/>
    <lineage>
        <taxon>Bacteria</taxon>
        <taxon>Pseudomonadati</taxon>
        <taxon>Nitrospinota/Tectimicrobiota group</taxon>
        <taxon>Candidatus Tectimicrobiota</taxon>
        <taxon>Candidatus Entotheonellia</taxon>
        <taxon>Candidatus Entotheonellales</taxon>
        <taxon>Candidatus Entotheonellaceae</taxon>
        <taxon>Candidatus Entotheonella</taxon>
    </lineage>
</organism>
<evidence type="ECO:0000313" key="13">
    <source>
        <dbReference type="Proteomes" id="UP000019141"/>
    </source>
</evidence>
<dbReference type="GO" id="GO:0005524">
    <property type="term" value="F:ATP binding"/>
    <property type="evidence" value="ECO:0007669"/>
    <property type="project" value="UniProtKB-UniRule"/>
</dbReference>
<gene>
    <name evidence="11" type="primary">thiM</name>
    <name evidence="12" type="ORF">ETSY1_37020</name>
</gene>
<feature type="binding site" evidence="11">
    <location>
        <position position="126"/>
    </location>
    <ligand>
        <name>ATP</name>
        <dbReference type="ChEBI" id="CHEBI:30616"/>
    </ligand>
</feature>
<dbReference type="GO" id="GO:0004417">
    <property type="term" value="F:hydroxyethylthiazole kinase activity"/>
    <property type="evidence" value="ECO:0007669"/>
    <property type="project" value="UniProtKB-UniRule"/>
</dbReference>
<dbReference type="NCBIfam" id="NF006830">
    <property type="entry name" value="PRK09355.1"/>
    <property type="match status" value="1"/>
</dbReference>
<evidence type="ECO:0000256" key="10">
    <source>
        <dbReference type="ARBA" id="ARBA00022977"/>
    </source>
</evidence>
<comment type="pathway">
    <text evidence="3 11">Cofactor biosynthesis; thiamine diphosphate biosynthesis; 4-methyl-5-(2-phosphoethyl)-thiazole from 5-(2-hydroxyethyl)-4-methylthiazole: step 1/1.</text>
</comment>
<dbReference type="Gene3D" id="3.40.1190.20">
    <property type="match status" value="1"/>
</dbReference>
<evidence type="ECO:0000256" key="6">
    <source>
        <dbReference type="ARBA" id="ARBA00022741"/>
    </source>
</evidence>
<evidence type="ECO:0000256" key="2">
    <source>
        <dbReference type="ARBA" id="ARBA00001946"/>
    </source>
</evidence>
<dbReference type="Pfam" id="PF02110">
    <property type="entry name" value="HK"/>
    <property type="match status" value="1"/>
</dbReference>
<evidence type="ECO:0000256" key="1">
    <source>
        <dbReference type="ARBA" id="ARBA00001771"/>
    </source>
</evidence>
<name>W4L7D4_ENTF1</name>
<dbReference type="GO" id="GO:0009228">
    <property type="term" value="P:thiamine biosynthetic process"/>
    <property type="evidence" value="ECO:0007669"/>
    <property type="project" value="UniProtKB-KW"/>
</dbReference>
<dbReference type="InterPro" id="IPR000417">
    <property type="entry name" value="Hyethyz_kinase"/>
</dbReference>
<proteinExistence type="inferred from homology"/>
<dbReference type="UniPathway" id="UPA00060">
    <property type="reaction ID" value="UER00139"/>
</dbReference>
<dbReference type="PATRIC" id="fig|1429438.4.peg.6951"/>
<dbReference type="EMBL" id="AZHW01001142">
    <property type="protein sequence ID" value="ETW93947.1"/>
    <property type="molecule type" value="Genomic_DNA"/>
</dbReference>
<dbReference type="GO" id="GO:0000287">
    <property type="term" value="F:magnesium ion binding"/>
    <property type="evidence" value="ECO:0007669"/>
    <property type="project" value="UniProtKB-UniRule"/>
</dbReference>
<comment type="function">
    <text evidence="11">Catalyzes the phosphorylation of the hydroxyl group of 4-methyl-5-beta-hydroxyethylthiazole (THZ).</text>
</comment>
<dbReference type="Proteomes" id="UP000019141">
    <property type="component" value="Unassembled WGS sequence"/>
</dbReference>
<keyword evidence="7 11" id="KW-0418">Kinase</keyword>
<comment type="similarity">
    <text evidence="11">Belongs to the Thz kinase family.</text>
</comment>
<protein>
    <recommendedName>
        <fullName evidence="11">Hydroxyethylthiazole kinase</fullName>
        <ecNumber evidence="11">2.7.1.50</ecNumber>
    </recommendedName>
    <alternativeName>
        <fullName evidence="11">4-methyl-5-beta-hydroxyethylthiazole kinase</fullName>
        <shortName evidence="11">TH kinase</shortName>
        <shortName evidence="11">Thz kinase</shortName>
    </alternativeName>
</protein>
<keyword evidence="5 11" id="KW-0479">Metal-binding</keyword>
<keyword evidence="4 11" id="KW-0808">Transferase</keyword>
<comment type="catalytic activity">
    <reaction evidence="1 11">
        <text>5-(2-hydroxyethyl)-4-methylthiazole + ATP = 4-methyl-5-(2-phosphooxyethyl)-thiazole + ADP + H(+)</text>
        <dbReference type="Rhea" id="RHEA:24212"/>
        <dbReference type="ChEBI" id="CHEBI:15378"/>
        <dbReference type="ChEBI" id="CHEBI:17957"/>
        <dbReference type="ChEBI" id="CHEBI:30616"/>
        <dbReference type="ChEBI" id="CHEBI:58296"/>
        <dbReference type="ChEBI" id="CHEBI:456216"/>
        <dbReference type="EC" id="2.7.1.50"/>
    </reaction>
</comment>
<dbReference type="PRINTS" id="PR01099">
    <property type="entry name" value="HYETHTZKNASE"/>
</dbReference>
<keyword evidence="8 11" id="KW-0067">ATP-binding</keyword>
<dbReference type="HOGENOM" id="CLU_019943_0_1_7"/>
<sequence length="271" mass="28225">MDGKAQMQQQIGPILSRVREQRPLLHHITNFVTMNDVANASLHIGATPVMAHAVEEVAEMVSKAQALVLNMGTLTPDRLEAMLMAGRAANAHRVPIVLDPVGVGATDMRQAANQRILSELDIAVVRGNAAEIGVLAGAGGTMQGVDSIAGAAAPITVIRQLARAHSMVVVMTGERDLISDGERVAEVANGHIWLTKLSGTGCMATAVVAAMVAVEPDHVVAAVAGLAAYGVAAELAAAEARGPASFKVAFFDQLYHLAENQVTDGARLTIH</sequence>
<keyword evidence="9 11" id="KW-0460">Magnesium</keyword>
<dbReference type="PIRSF" id="PIRSF000513">
    <property type="entry name" value="Thz_kinase"/>
    <property type="match status" value="1"/>
</dbReference>
<feature type="binding site" evidence="11">
    <location>
        <position position="172"/>
    </location>
    <ligand>
        <name>ATP</name>
        <dbReference type="ChEBI" id="CHEBI:30616"/>
    </ligand>
</feature>
<dbReference type="InterPro" id="IPR029056">
    <property type="entry name" value="Ribokinase-like"/>
</dbReference>
<feature type="binding site" evidence="11">
    <location>
        <position position="50"/>
    </location>
    <ligand>
        <name>substrate</name>
    </ligand>
</feature>
<evidence type="ECO:0000256" key="5">
    <source>
        <dbReference type="ARBA" id="ARBA00022723"/>
    </source>
</evidence>
<dbReference type="EC" id="2.7.1.50" evidence="11"/>